<dbReference type="PATRIC" id="fig|1423739.3.peg.2966"/>
<feature type="transmembrane region" description="Helical" evidence="1">
    <location>
        <begin position="201"/>
        <end position="225"/>
    </location>
</feature>
<dbReference type="AlphaFoldDB" id="A0A0R1SJ90"/>
<reference evidence="2 3" key="1">
    <citation type="journal article" date="2015" name="Genome Announc.">
        <title>Expanding the biotechnology potential of lactobacilli through comparative genomics of 213 strains and associated genera.</title>
        <authorList>
            <person name="Sun Z."/>
            <person name="Harris H.M."/>
            <person name="McCann A."/>
            <person name="Guo C."/>
            <person name="Argimon S."/>
            <person name="Zhang W."/>
            <person name="Yang X."/>
            <person name="Jeffery I.B."/>
            <person name="Cooney J.C."/>
            <person name="Kagawa T.F."/>
            <person name="Liu W."/>
            <person name="Song Y."/>
            <person name="Salvetti E."/>
            <person name="Wrobel A."/>
            <person name="Rasinkangas P."/>
            <person name="Parkhill J."/>
            <person name="Rea M.C."/>
            <person name="O'Sullivan O."/>
            <person name="Ritari J."/>
            <person name="Douillard F.P."/>
            <person name="Paul Ross R."/>
            <person name="Yang R."/>
            <person name="Briner A.E."/>
            <person name="Felis G.E."/>
            <person name="de Vos W.M."/>
            <person name="Barrangou R."/>
            <person name="Klaenhammer T.R."/>
            <person name="Caufield P.W."/>
            <person name="Cui Y."/>
            <person name="Zhang H."/>
            <person name="O'Toole P.W."/>
        </authorList>
    </citation>
    <scope>NUCLEOTIDE SEQUENCE [LARGE SCALE GENOMIC DNA]</scope>
    <source>
        <strain evidence="2 3">DSM 14421</strain>
    </source>
</reference>
<keyword evidence="1" id="KW-1133">Transmembrane helix</keyword>
<feature type="transmembrane region" description="Helical" evidence="1">
    <location>
        <begin position="245"/>
        <end position="272"/>
    </location>
</feature>
<name>A0A0R1SJ90_9LACO</name>
<sequence length="474" mass="52448">MFRIIWLQFRHSLKVWGLTLFLFIVTGFLTGACLNAIQTIADHYPHLSKNINPTNGFYFPLLFGILTIFIVSSGVVKLVINRLSKEYILWVILGANPHQLSLLIGGQLALTGALGSFIGFVLAVPPMVSLDRWFIVVYEGSYFAQRVPALPLEFSLSACGLTVGFIAVVSGLAGYLHAHQLFASTQSDILAFKKKPAKLQLIIRGFLMIVSAAGLIFCYVDSLILTPQAQHFLRVGQFHEAAKTYITNLMLIILLSIIFFSLVSQIILPWLIKGWTWLLPRKTSPTVNTAFWNTIFDQDYLSSLISPLVAGSLMLTGITLIASEITNGGTNQEAATNIKESLVIFVGTPLLIILANVLTITIMTSTQKRDGLTQLSILGFTPKDLLGEKFQEAIIYSGTFLICGVLANLPLYLLIKHIVVMTHKTMTLSWLANFMWPVWLWVIIMIFIASVDGLQVGYGLKNQVGNLILPISKQ</sequence>
<evidence type="ECO:0000313" key="3">
    <source>
        <dbReference type="Proteomes" id="UP000052013"/>
    </source>
</evidence>
<feature type="transmembrane region" description="Helical" evidence="1">
    <location>
        <begin position="342"/>
        <end position="363"/>
    </location>
</feature>
<feature type="transmembrane region" description="Helical" evidence="1">
    <location>
        <begin position="100"/>
        <end position="124"/>
    </location>
</feature>
<evidence type="ECO:0000313" key="2">
    <source>
        <dbReference type="EMBL" id="KRL66546.1"/>
    </source>
</evidence>
<dbReference type="EMBL" id="AZEY01000041">
    <property type="protein sequence ID" value="KRL66546.1"/>
    <property type="molecule type" value="Genomic_DNA"/>
</dbReference>
<feature type="transmembrane region" description="Helical" evidence="1">
    <location>
        <begin position="154"/>
        <end position="176"/>
    </location>
</feature>
<feature type="transmembrane region" description="Helical" evidence="1">
    <location>
        <begin position="393"/>
        <end position="414"/>
    </location>
</feature>
<feature type="transmembrane region" description="Helical" evidence="1">
    <location>
        <begin position="12"/>
        <end position="37"/>
    </location>
</feature>
<dbReference type="RefSeq" id="WP_057864417.1">
    <property type="nucleotide sequence ID" value="NZ_AZEY01000041.1"/>
</dbReference>
<dbReference type="Proteomes" id="UP000052013">
    <property type="component" value="Unassembled WGS sequence"/>
</dbReference>
<keyword evidence="1" id="KW-0472">Membrane</keyword>
<gene>
    <name evidence="2" type="ORF">FC85_GL002854</name>
</gene>
<evidence type="ECO:0000256" key="1">
    <source>
        <dbReference type="SAM" id="Phobius"/>
    </source>
</evidence>
<organism evidence="2 3">
    <name type="scientific">Lentilactobacillus diolivorans DSM 14421</name>
    <dbReference type="NCBI Taxonomy" id="1423739"/>
    <lineage>
        <taxon>Bacteria</taxon>
        <taxon>Bacillati</taxon>
        <taxon>Bacillota</taxon>
        <taxon>Bacilli</taxon>
        <taxon>Lactobacillales</taxon>
        <taxon>Lactobacillaceae</taxon>
        <taxon>Lentilactobacillus</taxon>
    </lineage>
</organism>
<dbReference type="STRING" id="1423739.FC85_GL002854"/>
<evidence type="ECO:0008006" key="4">
    <source>
        <dbReference type="Google" id="ProtNLM"/>
    </source>
</evidence>
<keyword evidence="1" id="KW-0812">Transmembrane</keyword>
<feature type="transmembrane region" description="Helical" evidence="1">
    <location>
        <begin position="434"/>
        <end position="454"/>
    </location>
</feature>
<protein>
    <recommendedName>
        <fullName evidence="4">ABC3 transporter permease protein domain-containing protein</fullName>
    </recommendedName>
</protein>
<feature type="transmembrane region" description="Helical" evidence="1">
    <location>
        <begin position="57"/>
        <end position="80"/>
    </location>
</feature>
<dbReference type="PROSITE" id="PS51257">
    <property type="entry name" value="PROKAR_LIPOPROTEIN"/>
    <property type="match status" value="1"/>
</dbReference>
<feature type="transmembrane region" description="Helical" evidence="1">
    <location>
        <begin position="300"/>
        <end position="322"/>
    </location>
</feature>
<proteinExistence type="predicted"/>
<comment type="caution">
    <text evidence="2">The sequence shown here is derived from an EMBL/GenBank/DDBJ whole genome shotgun (WGS) entry which is preliminary data.</text>
</comment>
<accession>A0A0R1SJ90</accession>